<dbReference type="Gene3D" id="1.10.10.60">
    <property type="entry name" value="Homeodomain-like"/>
    <property type="match status" value="1"/>
</dbReference>
<dbReference type="GO" id="GO:0010833">
    <property type="term" value="P:telomere maintenance via telomere lengthening"/>
    <property type="evidence" value="ECO:0007669"/>
    <property type="project" value="UniProtKB-UniRule"/>
</dbReference>
<feature type="compositionally biased region" description="Polar residues" evidence="6">
    <location>
        <begin position="428"/>
        <end position="438"/>
    </location>
</feature>
<dbReference type="EMBL" id="MCFE01000022">
    <property type="protein sequence ID" value="ORY05778.1"/>
    <property type="molecule type" value="Genomic_DNA"/>
</dbReference>
<feature type="region of interest" description="Disordered" evidence="6">
    <location>
        <begin position="337"/>
        <end position="620"/>
    </location>
</feature>
<comment type="subcellular location">
    <subcellularLocation>
        <location evidence="5">Nucleus</location>
    </subcellularLocation>
    <subcellularLocation>
        <location evidence="5">Chromosome</location>
        <location evidence="5">Telomere</location>
    </subcellularLocation>
</comment>
<dbReference type="InterPro" id="IPR015010">
    <property type="entry name" value="TERF2IP_Myb"/>
</dbReference>
<dbReference type="Gene3D" id="3.40.50.10190">
    <property type="entry name" value="BRCT domain"/>
    <property type="match status" value="1"/>
</dbReference>
<sequence length="740" mass="82707">MTKQVKNIFQKNGKPMSFYVPAGVKKGELVELITKHGGKVVRDEKAADVVLWEKTFHNDTGSQIFSKNFIYDSVKSGKLQENLKYAIKQTPRKPKALKKGRTTFTSSDDRVLLDLVSKNPDSAHGNKIYKELEAKNRRHTWQSWRDRYIKFLAPNQRKSLGPSASNGASDATAFKKRRISQPESDSDSDSNQPLTQAQDYQDVNEEGEEEMEEGEGEEQIGVGEQEASDEEVDDEISIKIKSEPANDSDAKGRSEPLEVQGTPTVRVSMIESYVIEDSDEEDVDQSILYEEVTEHTQADTDMVDEINLSNVTSEKEDIDFRSSQEESIPAFESYEEITQQTQEEISDEPESQMVSENQLLTQESEYHESELESQSLSSSKIREPSGGAMEKSNIKDHDEMRGMEIELQIEEDDADMASIEEDGDVESQEIQPLTQKFNDTLDESMEDLSQAQSEALAESFESQVDDNGNDDEEEGVDDGAADRLTQLEQAEQDPDSRNAETNIQTEDHVNELDPSIVNVTNPSSENLEASNDSTADHASFGEKLEPVRQQIRASSTPITRNRSQTPVSHKQKSSGRVARARSNTPALSNHQDSKATVTKAVGKPPIIPRKPNTADNTVTDNIPMTTAIHDDHEQGDDQGDAFHTYRTLYLRMIKGLCAATNSTPEAAIKAIKSTSGNFADAHQILLHGEKECSDICWTAAEDQILLDGDNSDVIQELLNRKGHKRTHLRNQFLNFYSESM</sequence>
<feature type="compositionally biased region" description="Polar residues" evidence="6">
    <location>
        <begin position="157"/>
        <end position="169"/>
    </location>
</feature>
<feature type="compositionally biased region" description="Acidic residues" evidence="6">
    <location>
        <begin position="226"/>
        <end position="235"/>
    </location>
</feature>
<comment type="similarity">
    <text evidence="1 5">Belongs to the RAP1 family.</text>
</comment>
<dbReference type="OrthoDB" id="435460at2759"/>
<feature type="domain" description="BRCT" evidence="8">
    <location>
        <begin position="8"/>
        <end position="81"/>
    </location>
</feature>
<evidence type="ECO:0000259" key="7">
    <source>
        <dbReference type="Pfam" id="PF08914"/>
    </source>
</evidence>
<evidence type="ECO:0000256" key="3">
    <source>
        <dbReference type="ARBA" id="ARBA00022895"/>
    </source>
</evidence>
<evidence type="ECO:0000256" key="4">
    <source>
        <dbReference type="ARBA" id="ARBA00023242"/>
    </source>
</evidence>
<dbReference type="InParanoid" id="A0A1Y1Z670"/>
<feature type="compositionally biased region" description="Acidic residues" evidence="6">
    <location>
        <begin position="202"/>
        <end position="218"/>
    </location>
</feature>
<dbReference type="PANTHER" id="PTHR16466">
    <property type="entry name" value="TELOMERE REPEAT-BINDING FACTOR 2-INTERACTING PROTEIN 1"/>
    <property type="match status" value="1"/>
</dbReference>
<feature type="compositionally biased region" description="Polar residues" evidence="6">
    <location>
        <begin position="352"/>
        <end position="361"/>
    </location>
</feature>
<feature type="compositionally biased region" description="Polar residues" evidence="6">
    <location>
        <begin position="581"/>
        <end position="596"/>
    </location>
</feature>
<dbReference type="InterPro" id="IPR001357">
    <property type="entry name" value="BRCT_dom"/>
</dbReference>
<dbReference type="Pfam" id="PF08914">
    <property type="entry name" value="Myb_Rap1"/>
    <property type="match status" value="1"/>
</dbReference>
<keyword evidence="2 5" id="KW-0158">Chromosome</keyword>
<dbReference type="AlphaFoldDB" id="A0A1Y1Z670"/>
<dbReference type="STRING" id="1314790.A0A1Y1Z670"/>
<feature type="region of interest" description="Disordered" evidence="6">
    <location>
        <begin position="157"/>
        <end position="264"/>
    </location>
</feature>
<evidence type="ECO:0000256" key="6">
    <source>
        <dbReference type="SAM" id="MobiDB-lite"/>
    </source>
</evidence>
<dbReference type="SUPFAM" id="SSF46689">
    <property type="entry name" value="Homeodomain-like"/>
    <property type="match status" value="1"/>
</dbReference>
<comment type="function">
    <text evidence="5">Involved in the regulation of telomere length, clustering and has a specific role in telomere position effect (TPE).</text>
</comment>
<evidence type="ECO:0000256" key="5">
    <source>
        <dbReference type="RuleBase" id="RU367107"/>
    </source>
</evidence>
<feature type="compositionally biased region" description="Polar residues" evidence="6">
    <location>
        <begin position="551"/>
        <end position="568"/>
    </location>
</feature>
<dbReference type="CDD" id="cd11655">
    <property type="entry name" value="rap1_myb-like"/>
    <property type="match status" value="1"/>
</dbReference>
<keyword evidence="3 5" id="KW-0779">Telomere</keyword>
<dbReference type="Pfam" id="PF16589">
    <property type="entry name" value="BRCT_2"/>
    <property type="match status" value="1"/>
</dbReference>
<feature type="compositionally biased region" description="Basic and acidic residues" evidence="6">
    <location>
        <begin position="392"/>
        <end position="404"/>
    </location>
</feature>
<comment type="caution">
    <text evidence="9">The sequence shown here is derived from an EMBL/GenBank/DDBJ whole genome shotgun (WGS) entry which is preliminary data.</text>
</comment>
<gene>
    <name evidence="9" type="ORF">K493DRAFT_296338</name>
</gene>
<feature type="compositionally biased region" description="Polar residues" evidence="6">
    <location>
        <begin position="189"/>
        <end position="201"/>
    </location>
</feature>
<evidence type="ECO:0000256" key="2">
    <source>
        <dbReference type="ARBA" id="ARBA00022454"/>
    </source>
</evidence>
<dbReference type="GO" id="GO:0070187">
    <property type="term" value="C:shelterin complex"/>
    <property type="evidence" value="ECO:0007669"/>
    <property type="project" value="TreeGrafter"/>
</dbReference>
<proteinExistence type="inferred from homology"/>
<dbReference type="InterPro" id="IPR039595">
    <property type="entry name" value="TE2IP/Rap1"/>
</dbReference>
<evidence type="ECO:0000259" key="8">
    <source>
        <dbReference type="Pfam" id="PF16589"/>
    </source>
</evidence>
<keyword evidence="4 5" id="KW-0539">Nucleus</keyword>
<keyword evidence="10" id="KW-1185">Reference proteome</keyword>
<evidence type="ECO:0000256" key="1">
    <source>
        <dbReference type="ARBA" id="ARBA00010467"/>
    </source>
</evidence>
<evidence type="ECO:0000313" key="9">
    <source>
        <dbReference type="EMBL" id="ORY05778.1"/>
    </source>
</evidence>
<evidence type="ECO:0000313" key="10">
    <source>
        <dbReference type="Proteomes" id="UP000193498"/>
    </source>
</evidence>
<dbReference type="PANTHER" id="PTHR16466:SF6">
    <property type="entry name" value="TELOMERIC REPEAT-BINDING FACTOR 2-INTERACTING PROTEIN 1"/>
    <property type="match status" value="1"/>
</dbReference>
<dbReference type="Proteomes" id="UP000193498">
    <property type="component" value="Unassembled WGS sequence"/>
</dbReference>
<feature type="compositionally biased region" description="Polar residues" evidence="6">
    <location>
        <begin position="517"/>
        <end position="533"/>
    </location>
</feature>
<dbReference type="GO" id="GO:0031848">
    <property type="term" value="P:protection from non-homologous end joining at telomere"/>
    <property type="evidence" value="ECO:0007669"/>
    <property type="project" value="TreeGrafter"/>
</dbReference>
<reference evidence="9 10" key="1">
    <citation type="submission" date="2016-07" db="EMBL/GenBank/DDBJ databases">
        <title>Pervasive Adenine N6-methylation of Active Genes in Fungi.</title>
        <authorList>
            <consortium name="DOE Joint Genome Institute"/>
            <person name="Mondo S.J."/>
            <person name="Dannebaum R.O."/>
            <person name="Kuo R.C."/>
            <person name="Labutti K."/>
            <person name="Haridas S."/>
            <person name="Kuo A."/>
            <person name="Salamov A."/>
            <person name="Ahrendt S.R."/>
            <person name="Lipzen A."/>
            <person name="Sullivan W."/>
            <person name="Andreopoulos W.B."/>
            <person name="Clum A."/>
            <person name="Lindquist E."/>
            <person name="Daum C."/>
            <person name="Ramamoorthy G.K."/>
            <person name="Gryganskyi A."/>
            <person name="Culley D."/>
            <person name="Magnuson J.K."/>
            <person name="James T.Y."/>
            <person name="O'Malley M.A."/>
            <person name="Stajich J.E."/>
            <person name="Spatafora J.W."/>
            <person name="Visel A."/>
            <person name="Grigoriev I.V."/>
        </authorList>
    </citation>
    <scope>NUCLEOTIDE SEQUENCE [LARGE SCALE GENOMIC DNA]</scope>
    <source>
        <strain evidence="9 10">CBS 931.73</strain>
    </source>
</reference>
<feature type="compositionally biased region" description="Acidic residues" evidence="6">
    <location>
        <begin position="407"/>
        <end position="427"/>
    </location>
</feature>
<dbReference type="InterPro" id="IPR036420">
    <property type="entry name" value="BRCT_dom_sf"/>
</dbReference>
<comment type="subunit">
    <text evidence="5">Homodimer.</text>
</comment>
<feature type="domain" description="TERF2-interacting telomeric protein 1 Myb" evidence="7">
    <location>
        <begin position="104"/>
        <end position="158"/>
    </location>
</feature>
<organism evidence="9 10">
    <name type="scientific">Basidiobolus meristosporus CBS 931.73</name>
    <dbReference type="NCBI Taxonomy" id="1314790"/>
    <lineage>
        <taxon>Eukaryota</taxon>
        <taxon>Fungi</taxon>
        <taxon>Fungi incertae sedis</taxon>
        <taxon>Zoopagomycota</taxon>
        <taxon>Entomophthoromycotina</taxon>
        <taxon>Basidiobolomycetes</taxon>
        <taxon>Basidiobolales</taxon>
        <taxon>Basidiobolaceae</taxon>
        <taxon>Basidiobolus</taxon>
    </lineage>
</organism>
<dbReference type="InterPro" id="IPR009057">
    <property type="entry name" value="Homeodomain-like_sf"/>
</dbReference>
<feature type="compositionally biased region" description="Basic and acidic residues" evidence="6">
    <location>
        <begin position="236"/>
        <end position="256"/>
    </location>
</feature>
<accession>A0A1Y1Z670</accession>
<feature type="compositionally biased region" description="Acidic residues" evidence="6">
    <location>
        <begin position="463"/>
        <end position="479"/>
    </location>
</feature>
<protein>
    <recommendedName>
        <fullName evidence="5">DNA-binding protein RAP1</fullName>
    </recommendedName>
</protein>
<name>A0A1Y1Z670_9FUNG</name>
<dbReference type="GO" id="GO:0042162">
    <property type="term" value="F:telomeric DNA binding"/>
    <property type="evidence" value="ECO:0007669"/>
    <property type="project" value="TreeGrafter"/>
</dbReference>